<dbReference type="OrthoDB" id="10042665at2759"/>
<dbReference type="AlphaFoldDB" id="A0A9W4T9V2"/>
<dbReference type="Pfam" id="PF00004">
    <property type="entry name" value="AAA"/>
    <property type="match status" value="1"/>
</dbReference>
<dbReference type="Gene3D" id="3.40.50.300">
    <property type="entry name" value="P-loop containing nucleotide triphosphate hydrolases"/>
    <property type="match status" value="1"/>
</dbReference>
<reference evidence="3" key="1">
    <citation type="submission" date="2022-08" db="EMBL/GenBank/DDBJ databases">
        <authorList>
            <person name="Kallberg Y."/>
            <person name="Tangrot J."/>
            <person name="Rosling A."/>
        </authorList>
    </citation>
    <scope>NUCLEOTIDE SEQUENCE</scope>
    <source>
        <strain evidence="3">Wild A</strain>
    </source>
</reference>
<feature type="domain" description="ATPase AAA-type core" evidence="2">
    <location>
        <begin position="172"/>
        <end position="247"/>
    </location>
</feature>
<dbReference type="InterPro" id="IPR027417">
    <property type="entry name" value="P-loop_NTPase"/>
</dbReference>
<comment type="caution">
    <text evidence="3">The sequence shown here is derived from an EMBL/GenBank/DDBJ whole genome shotgun (WGS) entry which is preliminary data.</text>
</comment>
<dbReference type="SUPFAM" id="SSF52540">
    <property type="entry name" value="P-loop containing nucleoside triphosphate hydrolases"/>
    <property type="match status" value="1"/>
</dbReference>
<feature type="non-terminal residue" evidence="3">
    <location>
        <position position="1"/>
    </location>
</feature>
<dbReference type="InterPro" id="IPR003959">
    <property type="entry name" value="ATPase_AAA_core"/>
</dbReference>
<feature type="coiled-coil region" evidence="1">
    <location>
        <begin position="103"/>
        <end position="145"/>
    </location>
</feature>
<sequence>DNAGIARILTAFQYIEIDLNKYLVRYKKFFYSSYGLEGQVEYEPTTKRHIFKTWEEVEEEAKPEEQKKTKIATEEPDLSFGEWKKKFREEHPEQKPTFQLYTIQRLEKRKEQLLKELKKTSGVFKDKLNLRLTFTEALIEAYQKEIKVCEVGTPEQKLPLEASDKELQEARPPGVGKSFISEMLAEAMGLEIEVISMNGKKETSIFFGVPQEWAGAGVGEILKTMIKYKTRAPIILLDEFEKCDKSVQQVLGNLTDETLNKKFKD</sequence>
<dbReference type="GO" id="GO:0005524">
    <property type="term" value="F:ATP binding"/>
    <property type="evidence" value="ECO:0007669"/>
    <property type="project" value="InterPro"/>
</dbReference>
<accession>A0A9W4T9V2</accession>
<feature type="non-terminal residue" evidence="3">
    <location>
        <position position="265"/>
    </location>
</feature>
<evidence type="ECO:0000313" key="4">
    <source>
        <dbReference type="Proteomes" id="UP001153678"/>
    </source>
</evidence>
<keyword evidence="1" id="KW-0175">Coiled coil</keyword>
<protein>
    <submittedName>
        <fullName evidence="3">10953_t:CDS:1</fullName>
    </submittedName>
</protein>
<name>A0A9W4T9V2_9GLOM</name>
<evidence type="ECO:0000256" key="1">
    <source>
        <dbReference type="SAM" id="Coils"/>
    </source>
</evidence>
<organism evidence="3 4">
    <name type="scientific">Funneliformis geosporum</name>
    <dbReference type="NCBI Taxonomy" id="1117311"/>
    <lineage>
        <taxon>Eukaryota</taxon>
        <taxon>Fungi</taxon>
        <taxon>Fungi incertae sedis</taxon>
        <taxon>Mucoromycota</taxon>
        <taxon>Glomeromycotina</taxon>
        <taxon>Glomeromycetes</taxon>
        <taxon>Glomerales</taxon>
        <taxon>Glomeraceae</taxon>
        <taxon>Funneliformis</taxon>
    </lineage>
</organism>
<dbReference type="EMBL" id="CAMKVN010017725">
    <property type="protein sequence ID" value="CAI2198058.1"/>
    <property type="molecule type" value="Genomic_DNA"/>
</dbReference>
<proteinExistence type="predicted"/>
<evidence type="ECO:0000259" key="2">
    <source>
        <dbReference type="Pfam" id="PF00004"/>
    </source>
</evidence>
<gene>
    <name evidence="3" type="ORF">FWILDA_LOCUS18384</name>
</gene>
<dbReference type="GO" id="GO:0016887">
    <property type="term" value="F:ATP hydrolysis activity"/>
    <property type="evidence" value="ECO:0007669"/>
    <property type="project" value="InterPro"/>
</dbReference>
<keyword evidence="4" id="KW-1185">Reference proteome</keyword>
<evidence type="ECO:0000313" key="3">
    <source>
        <dbReference type="EMBL" id="CAI2198058.1"/>
    </source>
</evidence>
<dbReference type="Proteomes" id="UP001153678">
    <property type="component" value="Unassembled WGS sequence"/>
</dbReference>